<dbReference type="Proteomes" id="UP000298390">
    <property type="component" value="Unassembled WGS sequence"/>
</dbReference>
<evidence type="ECO:0008006" key="3">
    <source>
        <dbReference type="Google" id="ProtNLM"/>
    </source>
</evidence>
<comment type="caution">
    <text evidence="1">The sequence shown here is derived from an EMBL/GenBank/DDBJ whole genome shotgun (WGS) entry which is preliminary data.</text>
</comment>
<reference evidence="1 2" key="1">
    <citation type="submission" date="2019-01" db="EMBL/GenBank/DDBJ databases">
        <title>Genome sequencing of the rare red list fungi Fomitopsis rosea.</title>
        <authorList>
            <person name="Buettner E."/>
            <person name="Kellner H."/>
        </authorList>
    </citation>
    <scope>NUCLEOTIDE SEQUENCE [LARGE SCALE GENOMIC DNA]</scope>
    <source>
        <strain evidence="1 2">DSM 105464</strain>
    </source>
</reference>
<dbReference type="EMBL" id="SEKV01000189">
    <property type="protein sequence ID" value="TFY61889.1"/>
    <property type="molecule type" value="Genomic_DNA"/>
</dbReference>
<proteinExistence type="predicted"/>
<evidence type="ECO:0000313" key="1">
    <source>
        <dbReference type="EMBL" id="TFY61889.1"/>
    </source>
</evidence>
<accession>A0A4Y9YLP5</accession>
<name>A0A4Y9YLP5_9APHY</name>
<sequence length="390" mass="44148">MGDLALRLAMLPPRLPLEVWDRAIDHLWNDRAALEACSLTCHAWFSCTRVHVFRNAQVHLHCEQDCDTLANLTAPYTAHPLRLLSIVNLGRTASFHAEADAATQARWLDDKLPPLLPELFRAETLHLFNVIWATGIPRGLEGNPWYDWLRLYLAMPPKARASVRTLSPRIRTLVLQAVWFEGRRMFQEFLDDFTGMVKLDLQDITITESESTMRRAPSVLDFTKLKRLSVVQLRVASILRKEGALGVLSSKFSPEVRELRIMFCDLAQGSLGDDLTAVQIQWQLWDEAIATLHRLNPHVLIRLMLECVEFGSVGESREDLATSMAKYDTCLEGLTQELGAYLRQSVDSGARVVITCTPPKEMPFKAFWLTADGPQPCLEGPIEDVAERVY</sequence>
<gene>
    <name evidence="1" type="ORF">EVJ58_g4238</name>
</gene>
<protein>
    <recommendedName>
        <fullName evidence="3">F-box domain-containing protein</fullName>
    </recommendedName>
</protein>
<dbReference type="STRING" id="34475.A0A4Y9YLP5"/>
<dbReference type="AlphaFoldDB" id="A0A4Y9YLP5"/>
<evidence type="ECO:0000313" key="2">
    <source>
        <dbReference type="Proteomes" id="UP000298390"/>
    </source>
</evidence>
<organism evidence="1 2">
    <name type="scientific">Rhodofomes roseus</name>
    <dbReference type="NCBI Taxonomy" id="34475"/>
    <lineage>
        <taxon>Eukaryota</taxon>
        <taxon>Fungi</taxon>
        <taxon>Dikarya</taxon>
        <taxon>Basidiomycota</taxon>
        <taxon>Agaricomycotina</taxon>
        <taxon>Agaricomycetes</taxon>
        <taxon>Polyporales</taxon>
        <taxon>Rhodofomes</taxon>
    </lineage>
</organism>